<proteinExistence type="predicted"/>
<organism evidence="2">
    <name type="scientific">Arundo donax</name>
    <name type="common">Giant reed</name>
    <name type="synonym">Donax arundinaceus</name>
    <dbReference type="NCBI Taxonomy" id="35708"/>
    <lineage>
        <taxon>Eukaryota</taxon>
        <taxon>Viridiplantae</taxon>
        <taxon>Streptophyta</taxon>
        <taxon>Embryophyta</taxon>
        <taxon>Tracheophyta</taxon>
        <taxon>Spermatophyta</taxon>
        <taxon>Magnoliopsida</taxon>
        <taxon>Liliopsida</taxon>
        <taxon>Poales</taxon>
        <taxon>Poaceae</taxon>
        <taxon>PACMAD clade</taxon>
        <taxon>Arundinoideae</taxon>
        <taxon>Arundineae</taxon>
        <taxon>Arundo</taxon>
    </lineage>
</organism>
<sequence>MMVSSPNLAFRHGEPRGTTPPGPERPRNCHDRVVCSFRPLFGKTDTTPGCLAISAASAASRLAAKPLMCFVYE</sequence>
<evidence type="ECO:0000313" key="2">
    <source>
        <dbReference type="EMBL" id="JAD89000.1"/>
    </source>
</evidence>
<evidence type="ECO:0000256" key="1">
    <source>
        <dbReference type="SAM" id="MobiDB-lite"/>
    </source>
</evidence>
<accession>A0A0A9DTK3</accession>
<protein>
    <submittedName>
        <fullName evidence="2">Uncharacterized protein</fullName>
    </submittedName>
</protein>
<reference evidence="2" key="2">
    <citation type="journal article" date="2015" name="Data Brief">
        <title>Shoot transcriptome of the giant reed, Arundo donax.</title>
        <authorList>
            <person name="Barrero R.A."/>
            <person name="Guerrero F.D."/>
            <person name="Moolhuijzen P."/>
            <person name="Goolsby J.A."/>
            <person name="Tidwell J."/>
            <person name="Bellgard S.E."/>
            <person name="Bellgard M.I."/>
        </authorList>
    </citation>
    <scope>NUCLEOTIDE SEQUENCE</scope>
    <source>
        <tissue evidence="2">Shoot tissue taken approximately 20 cm above the soil surface</tissue>
    </source>
</reference>
<reference evidence="2" key="1">
    <citation type="submission" date="2014-09" db="EMBL/GenBank/DDBJ databases">
        <authorList>
            <person name="Magalhaes I.L.F."/>
            <person name="Oliveira U."/>
            <person name="Santos F.R."/>
            <person name="Vidigal T.H.D.A."/>
            <person name="Brescovit A.D."/>
            <person name="Santos A.J."/>
        </authorList>
    </citation>
    <scope>NUCLEOTIDE SEQUENCE</scope>
    <source>
        <tissue evidence="2">Shoot tissue taken approximately 20 cm above the soil surface</tissue>
    </source>
</reference>
<feature type="region of interest" description="Disordered" evidence="1">
    <location>
        <begin position="1"/>
        <end position="28"/>
    </location>
</feature>
<dbReference type="AlphaFoldDB" id="A0A0A9DTK3"/>
<dbReference type="EMBL" id="GBRH01208895">
    <property type="protein sequence ID" value="JAD89000.1"/>
    <property type="molecule type" value="Transcribed_RNA"/>
</dbReference>
<name>A0A0A9DTK3_ARUDO</name>